<dbReference type="AlphaFoldDB" id="B3PIY4"/>
<dbReference type="eggNOG" id="COG0834">
    <property type="taxonomic scope" value="Bacteria"/>
</dbReference>
<feature type="signal peptide" evidence="1">
    <location>
        <begin position="1"/>
        <end position="22"/>
    </location>
</feature>
<dbReference type="EMBL" id="CP000934">
    <property type="protein sequence ID" value="ACE83323.1"/>
    <property type="molecule type" value="Genomic_DNA"/>
</dbReference>
<feature type="chain" id="PRO_5002796724" evidence="1">
    <location>
        <begin position="23"/>
        <end position="298"/>
    </location>
</feature>
<dbReference type="SUPFAM" id="SSF53850">
    <property type="entry name" value="Periplasmic binding protein-like II"/>
    <property type="match status" value="1"/>
</dbReference>
<dbReference type="Proteomes" id="UP000001036">
    <property type="component" value="Chromosome"/>
</dbReference>
<name>B3PIY4_CELJU</name>
<keyword evidence="1" id="KW-0732">Signal</keyword>
<dbReference type="HOGENOM" id="CLU_066015_1_0_6"/>
<organism evidence="2 3">
    <name type="scientific">Cellvibrio japonicus (strain Ueda107)</name>
    <name type="common">Pseudomonas fluorescens subsp. cellulosa</name>
    <dbReference type="NCBI Taxonomy" id="498211"/>
    <lineage>
        <taxon>Bacteria</taxon>
        <taxon>Pseudomonadati</taxon>
        <taxon>Pseudomonadota</taxon>
        <taxon>Gammaproteobacteria</taxon>
        <taxon>Cellvibrionales</taxon>
        <taxon>Cellvibrionaceae</taxon>
        <taxon>Cellvibrio</taxon>
    </lineage>
</organism>
<evidence type="ECO:0000256" key="1">
    <source>
        <dbReference type="SAM" id="SignalP"/>
    </source>
</evidence>
<protein>
    <submittedName>
        <fullName evidence="2">Uncharacterized protein</fullName>
    </submittedName>
</protein>
<sequence length="298" mass="33642">MKTLLLRLGLVLCAIGSTSTQAEQTLNINTSSDVNSPYAMQMIELANQHIGNKYHIKTVDDGVTKSRIMEDVANGTYDVFWASTNNDTEAKFDPIRIPLFKGLLGHRIFIIRQGDQARFDHIKTLEDLKQIKLGSGTTWADTGILKANGLTVVTANKYPNMFYMLDGSRFDAFPRGAHEPFVEIEKNQHLPLTIEKNLMLVYRMPFYLFVRKGNTELVNDLTRGLELALKDGSFDKLFINHPSVQDVIQKAGLQNRRIFYLDNPTLSQAPLDRPELWVDVKTLGKPAQISETAEKAEQ</sequence>
<keyword evidence="3" id="KW-1185">Reference proteome</keyword>
<dbReference type="OrthoDB" id="6383793at2"/>
<gene>
    <name evidence="2" type="ordered locus">CJA_0495</name>
</gene>
<evidence type="ECO:0000313" key="3">
    <source>
        <dbReference type="Proteomes" id="UP000001036"/>
    </source>
</evidence>
<dbReference type="KEGG" id="cja:CJA_0495"/>
<evidence type="ECO:0000313" key="2">
    <source>
        <dbReference type="EMBL" id="ACE83323.1"/>
    </source>
</evidence>
<reference evidence="2 3" key="1">
    <citation type="journal article" date="2008" name="J. Bacteriol.">
        <title>Insights into plant cell wall degradation from the genome sequence of the soil bacterium Cellvibrio japonicus.</title>
        <authorList>
            <person name="Deboy R.T."/>
            <person name="Mongodin E.F."/>
            <person name="Fouts D.E."/>
            <person name="Tailford L.E."/>
            <person name="Khouri H."/>
            <person name="Emerson J.B."/>
            <person name="Mohamoud Y."/>
            <person name="Watkins K."/>
            <person name="Henrissat B."/>
            <person name="Gilbert H.J."/>
            <person name="Nelson K.E."/>
        </authorList>
    </citation>
    <scope>NUCLEOTIDE SEQUENCE [LARGE SCALE GENOMIC DNA]</scope>
    <source>
        <strain evidence="2 3">Ueda107</strain>
    </source>
</reference>
<dbReference type="Gene3D" id="3.40.190.10">
    <property type="entry name" value="Periplasmic binding protein-like II"/>
    <property type="match status" value="2"/>
</dbReference>
<accession>B3PIY4</accession>
<proteinExistence type="predicted"/>
<dbReference type="RefSeq" id="WP_012486175.1">
    <property type="nucleotide sequence ID" value="NC_010995.1"/>
</dbReference>
<dbReference type="STRING" id="498211.CJA_0495"/>